<dbReference type="AlphaFoldDB" id="A0A225NQP8"/>
<organism evidence="1 2">
    <name type="scientific">Marinibacterium profundimaris</name>
    <dbReference type="NCBI Taxonomy" id="1679460"/>
    <lineage>
        <taxon>Bacteria</taxon>
        <taxon>Pseudomonadati</taxon>
        <taxon>Pseudomonadota</taxon>
        <taxon>Alphaproteobacteria</taxon>
        <taxon>Rhodobacterales</taxon>
        <taxon>Paracoccaceae</taxon>
        <taxon>Marinibacterium</taxon>
    </lineage>
</organism>
<sequence length="131" mass="13478">MAATKATLAFTLPRIVVALVGAGLFAELLPDDQVQAFFGADGGWKGILLAACLGPPTPGGAFVSFAIGAAALKAGASVPAVLTYVTSWALFSTTKILTYEIPMMGARAMWLRVALSWPIPFIVGAVVLLIG</sequence>
<comment type="caution">
    <text evidence="1">The sequence shown here is derived from an EMBL/GenBank/DDBJ whole genome shotgun (WGS) entry which is preliminary data.</text>
</comment>
<gene>
    <name evidence="1" type="ORF">ATO3_08920</name>
</gene>
<dbReference type="EMBL" id="AQQR01000003">
    <property type="protein sequence ID" value="OWU75061.1"/>
    <property type="molecule type" value="Genomic_DNA"/>
</dbReference>
<evidence type="ECO:0000313" key="2">
    <source>
        <dbReference type="Proteomes" id="UP000215377"/>
    </source>
</evidence>
<proteinExistence type="predicted"/>
<accession>A0A225NQP8</accession>
<dbReference type="Proteomes" id="UP000215377">
    <property type="component" value="Unassembled WGS sequence"/>
</dbReference>
<evidence type="ECO:0000313" key="1">
    <source>
        <dbReference type="EMBL" id="OWU75061.1"/>
    </source>
</evidence>
<evidence type="ECO:0008006" key="3">
    <source>
        <dbReference type="Google" id="ProtNLM"/>
    </source>
</evidence>
<name>A0A225NQP8_9RHOB</name>
<protein>
    <recommendedName>
        <fullName evidence="3">Permease</fullName>
    </recommendedName>
</protein>
<reference evidence="1 2" key="1">
    <citation type="submission" date="2013-04" db="EMBL/GenBank/DDBJ databases">
        <title>Oceanicola sp. 22II1-22F33 Genome Sequencing.</title>
        <authorList>
            <person name="Lai Q."/>
            <person name="Li G."/>
            <person name="Shao Z."/>
        </authorList>
    </citation>
    <scope>NUCLEOTIDE SEQUENCE [LARGE SCALE GENOMIC DNA]</scope>
    <source>
        <strain evidence="1 2">22II1-22F33</strain>
    </source>
</reference>
<keyword evidence="2" id="KW-1185">Reference proteome</keyword>